<dbReference type="EMBL" id="JAVBVO010000024">
    <property type="protein sequence ID" value="MDZ5760579.1"/>
    <property type="molecule type" value="Genomic_DNA"/>
</dbReference>
<feature type="region of interest" description="Disordered" evidence="1">
    <location>
        <begin position="101"/>
        <end position="145"/>
    </location>
</feature>
<evidence type="ECO:0000313" key="2">
    <source>
        <dbReference type="EMBL" id="MDZ5760579.1"/>
    </source>
</evidence>
<sequence>MITENKMNALNKMLVEMNRAHSTAEDSIHNWLCKQEDESLMIGILKEDRTIKGALEYCTNKASKLQKSNVAVVDDQTVFNWVKEYFNLEFLPIEFKFPTVKKKNPETKNSKPTKSKPKEVKSKSKGKSSDFTPMKGEQLSLLDML</sequence>
<organism evidence="2 3">
    <name type="scientific">Carnobacterium maltaromaticum</name>
    <name type="common">Carnobacterium piscicola</name>
    <dbReference type="NCBI Taxonomy" id="2751"/>
    <lineage>
        <taxon>Bacteria</taxon>
        <taxon>Bacillati</taxon>
        <taxon>Bacillota</taxon>
        <taxon>Bacilli</taxon>
        <taxon>Lactobacillales</taxon>
        <taxon>Carnobacteriaceae</taxon>
        <taxon>Carnobacterium</taxon>
    </lineage>
</organism>
<gene>
    <name evidence="2" type="ORF">RAK27_18220</name>
</gene>
<evidence type="ECO:0000256" key="1">
    <source>
        <dbReference type="SAM" id="MobiDB-lite"/>
    </source>
</evidence>
<comment type="caution">
    <text evidence="2">The sequence shown here is derived from an EMBL/GenBank/DDBJ whole genome shotgun (WGS) entry which is preliminary data.</text>
</comment>
<dbReference type="AlphaFoldDB" id="A0AAW9K158"/>
<dbReference type="Pfam" id="PF14058">
    <property type="entry name" value="PcfK"/>
    <property type="match status" value="1"/>
</dbReference>
<dbReference type="RefSeq" id="WP_322809750.1">
    <property type="nucleotide sequence ID" value="NZ_JAVBVO010000024.1"/>
</dbReference>
<dbReference type="Proteomes" id="UP001290462">
    <property type="component" value="Unassembled WGS sequence"/>
</dbReference>
<evidence type="ECO:0000313" key="3">
    <source>
        <dbReference type="Proteomes" id="UP001290462"/>
    </source>
</evidence>
<accession>A0AAW9K158</accession>
<proteinExistence type="predicted"/>
<dbReference type="InterPro" id="IPR025624">
    <property type="entry name" value="PcfK"/>
</dbReference>
<name>A0AAW9K158_CARML</name>
<reference evidence="2" key="1">
    <citation type="submission" date="2023-08" db="EMBL/GenBank/DDBJ databases">
        <title>Genomic characterization of piscicolin 126 produced by Carnobacterium maltaromaticum CM22 strain isolated from salmon (Salmo salar).</title>
        <authorList>
            <person name="Gonzalez-Gragera E."/>
            <person name="Garcia-Lopez J.D."/>
            <person name="Teso-Perez C."/>
            <person name="Gimenez-Hernandez I."/>
            <person name="Peralta-Sanchez J.M."/>
            <person name="Valdivia E."/>
            <person name="Montalban-Lopez M."/>
            <person name="Martin-Platero A.M."/>
            <person name="Banos A."/>
            <person name="Martinez-Bueno M."/>
        </authorList>
    </citation>
    <scope>NUCLEOTIDE SEQUENCE</scope>
    <source>
        <strain evidence="2">CM22</strain>
    </source>
</reference>
<protein>
    <submittedName>
        <fullName evidence="2">Cas9 inhibitor AcrIIA9 family protein</fullName>
    </submittedName>
</protein>